<dbReference type="SUPFAM" id="SSF54427">
    <property type="entry name" value="NTF2-like"/>
    <property type="match status" value="1"/>
</dbReference>
<proteinExistence type="predicted"/>
<accession>A0A3A1YWG9</accession>
<protein>
    <recommendedName>
        <fullName evidence="2">SnoaL-like domain-containing protein</fullName>
    </recommendedName>
</protein>
<evidence type="ECO:0000313" key="3">
    <source>
        <dbReference type="EMBL" id="RIY40814.1"/>
    </source>
</evidence>
<dbReference type="AlphaFoldDB" id="A0A3A1YWG9"/>
<gene>
    <name evidence="3" type="ORF">CKF58_00095</name>
</gene>
<dbReference type="InterPro" id="IPR032710">
    <property type="entry name" value="NTF2-like_dom_sf"/>
</dbReference>
<dbReference type="OrthoDB" id="581683at2"/>
<feature type="domain" description="SnoaL-like" evidence="2">
    <location>
        <begin position="37"/>
        <end position="161"/>
    </location>
</feature>
<dbReference type="Gene3D" id="3.10.450.50">
    <property type="match status" value="1"/>
</dbReference>
<feature type="region of interest" description="Disordered" evidence="1">
    <location>
        <begin position="1"/>
        <end position="20"/>
    </location>
</feature>
<reference evidence="3 4" key="1">
    <citation type="submission" date="2017-08" db="EMBL/GenBank/DDBJ databases">
        <title>Reclassification of Bisgaard taxon 37 and 44.</title>
        <authorList>
            <person name="Christensen H."/>
        </authorList>
    </citation>
    <scope>NUCLEOTIDE SEQUENCE [LARGE SCALE GENOMIC DNA]</scope>
    <source>
        <strain evidence="3 4">111</strain>
    </source>
</reference>
<organism evidence="3 4">
    <name type="scientific">Psittacicella hinzii</name>
    <dbReference type="NCBI Taxonomy" id="2028575"/>
    <lineage>
        <taxon>Bacteria</taxon>
        <taxon>Pseudomonadati</taxon>
        <taxon>Pseudomonadota</taxon>
        <taxon>Gammaproteobacteria</taxon>
        <taxon>Pasteurellales</taxon>
        <taxon>Psittacicellaceae</taxon>
        <taxon>Psittacicella</taxon>
    </lineage>
</organism>
<keyword evidence="4" id="KW-1185">Reference proteome</keyword>
<evidence type="ECO:0000313" key="4">
    <source>
        <dbReference type="Proteomes" id="UP000265916"/>
    </source>
</evidence>
<sequence length="176" mass="19612">MTITNNNTNLNQLNTNHNPETNTTNLAPYFTFTNIQQVLDVANLQQLVAQLYANADAGNAQALLYTDDAQTVFDFGDRVVTANGKEEIVAGLKNFTNQQTKFHLAGQFRVLDLTETTAKAMHYAQVTFVHKTEEGLLDQHLSAVLEDDYRKVNGVWLASRRAVKFVIQRQAAQPAA</sequence>
<dbReference type="RefSeq" id="WP_119529962.1">
    <property type="nucleotide sequence ID" value="NZ_JBHSSP010000014.1"/>
</dbReference>
<evidence type="ECO:0000256" key="1">
    <source>
        <dbReference type="SAM" id="MobiDB-lite"/>
    </source>
</evidence>
<dbReference type="EMBL" id="NRJG01000002">
    <property type="protein sequence ID" value="RIY40814.1"/>
    <property type="molecule type" value="Genomic_DNA"/>
</dbReference>
<comment type="caution">
    <text evidence="3">The sequence shown here is derived from an EMBL/GenBank/DDBJ whole genome shotgun (WGS) entry which is preliminary data.</text>
</comment>
<dbReference type="Proteomes" id="UP000265916">
    <property type="component" value="Unassembled WGS sequence"/>
</dbReference>
<name>A0A3A1YWG9_9GAMM</name>
<dbReference type="Pfam" id="PF13577">
    <property type="entry name" value="SnoaL_4"/>
    <property type="match status" value="1"/>
</dbReference>
<dbReference type="InterPro" id="IPR037401">
    <property type="entry name" value="SnoaL-like"/>
</dbReference>
<evidence type="ECO:0000259" key="2">
    <source>
        <dbReference type="Pfam" id="PF13577"/>
    </source>
</evidence>